<feature type="region of interest" description="Disordered" evidence="1">
    <location>
        <begin position="228"/>
        <end position="249"/>
    </location>
</feature>
<keyword evidence="3" id="KW-1185">Reference proteome</keyword>
<evidence type="ECO:0000256" key="1">
    <source>
        <dbReference type="SAM" id="MobiDB-lite"/>
    </source>
</evidence>
<feature type="region of interest" description="Disordered" evidence="1">
    <location>
        <begin position="307"/>
        <end position="362"/>
    </location>
</feature>
<organism evidence="2 3">
    <name type="scientific">Racocetra fulgida</name>
    <dbReference type="NCBI Taxonomy" id="60492"/>
    <lineage>
        <taxon>Eukaryota</taxon>
        <taxon>Fungi</taxon>
        <taxon>Fungi incertae sedis</taxon>
        <taxon>Mucoromycota</taxon>
        <taxon>Glomeromycotina</taxon>
        <taxon>Glomeromycetes</taxon>
        <taxon>Diversisporales</taxon>
        <taxon>Gigasporaceae</taxon>
        <taxon>Racocetra</taxon>
    </lineage>
</organism>
<accession>A0A9N9B4T2</accession>
<comment type="caution">
    <text evidence="2">The sequence shown here is derived from an EMBL/GenBank/DDBJ whole genome shotgun (WGS) entry which is preliminary data.</text>
</comment>
<evidence type="ECO:0000313" key="2">
    <source>
        <dbReference type="EMBL" id="CAG8553387.1"/>
    </source>
</evidence>
<gene>
    <name evidence="2" type="ORF">RFULGI_LOCUS4745</name>
</gene>
<name>A0A9N9B4T2_9GLOM</name>
<sequence>MCYLVDFDDDKNCVPQVTVLFPQQFSPDDSVVSPDDDGANQQECVPQVTVLFPQMMMVLIVDFNDNDETRMCSPDDDGGANQQEYDSVVFPDDDDANCVPQMMMVLIVDFDDNDETKMCFPDDDGGANQQECDSVVSQMMMVLIVNFDYDDKTRMCSQDDGGANVDFDFDNENKNVFPDDDEQECVSPDDDANRVPQVTVLFPQVTVLFPQVTVLFLQRCFPDDSIVSPDDDGANRGLQQRREQECDSSEDGANCVLQVTVLFPQVTVLFPRMCSPDDGANRRLPLRLRQREQECVPQMMVLIVSPDNSVVSSDDDEQECVSSDDDANRVPQMTHGSGCAPGSQSQGRRFESNGDETVPGHD</sequence>
<protein>
    <submittedName>
        <fullName evidence="2">2497_t:CDS:1</fullName>
    </submittedName>
</protein>
<feature type="compositionally biased region" description="Basic and acidic residues" evidence="1">
    <location>
        <begin position="348"/>
        <end position="362"/>
    </location>
</feature>
<reference evidence="2" key="1">
    <citation type="submission" date="2021-06" db="EMBL/GenBank/DDBJ databases">
        <authorList>
            <person name="Kallberg Y."/>
            <person name="Tangrot J."/>
            <person name="Rosling A."/>
        </authorList>
    </citation>
    <scope>NUCLEOTIDE SEQUENCE</scope>
    <source>
        <strain evidence="2">IN212</strain>
    </source>
</reference>
<dbReference type="AlphaFoldDB" id="A0A9N9B4T2"/>
<dbReference type="Proteomes" id="UP000789396">
    <property type="component" value="Unassembled WGS sequence"/>
</dbReference>
<proteinExistence type="predicted"/>
<feature type="compositionally biased region" description="Acidic residues" evidence="1">
    <location>
        <begin position="313"/>
        <end position="325"/>
    </location>
</feature>
<evidence type="ECO:0000313" key="3">
    <source>
        <dbReference type="Proteomes" id="UP000789396"/>
    </source>
</evidence>
<dbReference type="EMBL" id="CAJVPZ010004913">
    <property type="protein sequence ID" value="CAG8553387.1"/>
    <property type="molecule type" value="Genomic_DNA"/>
</dbReference>